<protein>
    <submittedName>
        <fullName evidence="3">Nucleotide-binding universal stress protein, UspA family</fullName>
    </submittedName>
</protein>
<keyword evidence="4" id="KW-1185">Reference proteome</keyword>
<dbReference type="STRING" id="83401.SAMN05421742_104291"/>
<sequence length="203" mass="21650">MPSILTDPGVGPVSHGTPFDPGAGLPPATPPPDSLPDPAPDPDVDADNDNNPRLFLVVIDGSEEVGAALRFACRRARNTHGRVALLTVVEPPEFQHWMFVGRAMEDEARQIAEERLQAHAALIHTCVSDMPELIVREGDTREELFSLIEEDQRISVLVLAAGSGKDGPGPLVKAVTGKHAGQLRVPVTIVPGTLTDEQIDGLT</sequence>
<dbReference type="EMBL" id="FNCV01000004">
    <property type="protein sequence ID" value="SDH14824.1"/>
    <property type="molecule type" value="Genomic_DNA"/>
</dbReference>
<accession>A0A1G8A1M7</accession>
<dbReference type="CDD" id="cd00293">
    <property type="entry name" value="USP-like"/>
    <property type="match status" value="1"/>
</dbReference>
<dbReference type="InterPro" id="IPR006016">
    <property type="entry name" value="UspA"/>
</dbReference>
<proteinExistence type="predicted"/>
<dbReference type="Pfam" id="PF00582">
    <property type="entry name" value="Usp"/>
    <property type="match status" value="1"/>
</dbReference>
<evidence type="ECO:0000259" key="2">
    <source>
        <dbReference type="Pfam" id="PF00582"/>
    </source>
</evidence>
<name>A0A1G8A1M7_9PROT</name>
<evidence type="ECO:0000313" key="4">
    <source>
        <dbReference type="Proteomes" id="UP000217076"/>
    </source>
</evidence>
<gene>
    <name evidence="3" type="ORF">SAMN05421742_104291</name>
</gene>
<reference evidence="4" key="1">
    <citation type="submission" date="2016-10" db="EMBL/GenBank/DDBJ databases">
        <authorList>
            <person name="Varghese N."/>
            <person name="Submissions S."/>
        </authorList>
    </citation>
    <scope>NUCLEOTIDE SEQUENCE [LARGE SCALE GENOMIC DNA]</scope>
    <source>
        <strain evidence="4">930I</strain>
    </source>
</reference>
<feature type="compositionally biased region" description="Pro residues" evidence="1">
    <location>
        <begin position="27"/>
        <end position="39"/>
    </location>
</feature>
<feature type="domain" description="UspA" evidence="2">
    <location>
        <begin position="56"/>
        <end position="191"/>
    </location>
</feature>
<dbReference type="SUPFAM" id="SSF52402">
    <property type="entry name" value="Adenine nucleotide alpha hydrolases-like"/>
    <property type="match status" value="1"/>
</dbReference>
<dbReference type="OrthoDB" id="9813682at2"/>
<organism evidence="3 4">
    <name type="scientific">Roseospirillum parvum</name>
    <dbReference type="NCBI Taxonomy" id="83401"/>
    <lineage>
        <taxon>Bacteria</taxon>
        <taxon>Pseudomonadati</taxon>
        <taxon>Pseudomonadota</taxon>
        <taxon>Alphaproteobacteria</taxon>
        <taxon>Rhodospirillales</taxon>
        <taxon>Rhodospirillaceae</taxon>
        <taxon>Roseospirillum</taxon>
    </lineage>
</organism>
<dbReference type="Gene3D" id="3.40.50.12370">
    <property type="match status" value="1"/>
</dbReference>
<dbReference type="RefSeq" id="WP_092618250.1">
    <property type="nucleotide sequence ID" value="NZ_FNCV01000004.1"/>
</dbReference>
<dbReference type="AlphaFoldDB" id="A0A1G8A1M7"/>
<dbReference type="Proteomes" id="UP000217076">
    <property type="component" value="Unassembled WGS sequence"/>
</dbReference>
<evidence type="ECO:0000256" key="1">
    <source>
        <dbReference type="SAM" id="MobiDB-lite"/>
    </source>
</evidence>
<feature type="region of interest" description="Disordered" evidence="1">
    <location>
        <begin position="1"/>
        <end position="51"/>
    </location>
</feature>
<evidence type="ECO:0000313" key="3">
    <source>
        <dbReference type="EMBL" id="SDH14824.1"/>
    </source>
</evidence>